<comment type="caution">
    <text evidence="12">The sequence shown here is derived from an EMBL/GenBank/DDBJ whole genome shotgun (WGS) entry which is preliminary data.</text>
</comment>
<keyword evidence="7 11" id="KW-0256">Endoplasmic reticulum</keyword>
<dbReference type="Proteomes" id="UP001556367">
    <property type="component" value="Unassembled WGS sequence"/>
</dbReference>
<evidence type="ECO:0000256" key="11">
    <source>
        <dbReference type="RuleBase" id="RU366056"/>
    </source>
</evidence>
<evidence type="ECO:0000256" key="1">
    <source>
        <dbReference type="ARBA" id="ARBA00004643"/>
    </source>
</evidence>
<keyword evidence="8 11" id="KW-1133">Transmembrane helix</keyword>
<evidence type="ECO:0000256" key="2">
    <source>
        <dbReference type="ARBA" id="ARBA00004687"/>
    </source>
</evidence>
<proteinExistence type="inferred from homology"/>
<dbReference type="SMART" id="SM00780">
    <property type="entry name" value="PIG-X"/>
    <property type="match status" value="1"/>
</dbReference>
<dbReference type="PANTHER" id="PTHR28533">
    <property type="entry name" value="PROTEIN PBN1"/>
    <property type="match status" value="1"/>
</dbReference>
<dbReference type="Pfam" id="PF08320">
    <property type="entry name" value="PIG-X"/>
    <property type="match status" value="1"/>
</dbReference>
<evidence type="ECO:0000256" key="5">
    <source>
        <dbReference type="ARBA" id="ARBA00022502"/>
    </source>
</evidence>
<keyword evidence="10" id="KW-0325">Glycoprotein</keyword>
<protein>
    <recommendedName>
        <fullName evidence="4 11">Protein PBN1</fullName>
    </recommendedName>
</protein>
<dbReference type="EMBL" id="JASNQZ010000018">
    <property type="protein sequence ID" value="KAL0945320.1"/>
    <property type="molecule type" value="Genomic_DNA"/>
</dbReference>
<evidence type="ECO:0000256" key="10">
    <source>
        <dbReference type="ARBA" id="ARBA00023180"/>
    </source>
</evidence>
<keyword evidence="9 11" id="KW-0472">Membrane</keyword>
<dbReference type="PANTHER" id="PTHR28533:SF1">
    <property type="entry name" value="PROTEIN PBN1"/>
    <property type="match status" value="1"/>
</dbReference>
<evidence type="ECO:0000256" key="6">
    <source>
        <dbReference type="ARBA" id="ARBA00022692"/>
    </source>
</evidence>
<keyword evidence="6 11" id="KW-0812">Transmembrane</keyword>
<reference evidence="13" key="1">
    <citation type="submission" date="2024-06" db="EMBL/GenBank/DDBJ databases">
        <title>Multi-omics analyses provide insights into the biosynthesis of the anticancer antibiotic pleurotin in Hohenbuehelia grisea.</title>
        <authorList>
            <person name="Weaver J.A."/>
            <person name="Alberti F."/>
        </authorList>
    </citation>
    <scope>NUCLEOTIDE SEQUENCE [LARGE SCALE GENOMIC DNA]</scope>
    <source>
        <strain evidence="13">T-177</strain>
    </source>
</reference>
<evidence type="ECO:0000256" key="8">
    <source>
        <dbReference type="ARBA" id="ARBA00022989"/>
    </source>
</evidence>
<comment type="subcellular location">
    <subcellularLocation>
        <location evidence="11">Endoplasmic reticulum membrane</location>
        <topology evidence="11">Single-pass membrane protein</topology>
    </subcellularLocation>
    <subcellularLocation>
        <location evidence="1">Endoplasmic reticulum membrane</location>
        <topology evidence="1">Single-pass type III membrane protein</topology>
    </subcellularLocation>
</comment>
<evidence type="ECO:0000256" key="7">
    <source>
        <dbReference type="ARBA" id="ARBA00022824"/>
    </source>
</evidence>
<accession>A0ABR3IPU8</accession>
<gene>
    <name evidence="12" type="ORF">HGRIS_000822</name>
</gene>
<sequence length="229" mass="24962">MTSLSLSSTIGSNSGAHLTSTTTISVPQPAAYRSCSLHLHFTLPPSIFVDQYELANYQAQYMFKHWGTSNLELPVSAVSAEGSALLLNVTQPTEGSTSVNVAVPMHARYDIVAESSAVLYREALLHQPKGFFACSSSSSSPRGVASFVPDLRTEFMAYFDLAVTKFVEIPPARGAAAHDTIRLPVGNLSHLFTVELGTALCIIGLFFYLSHVSYTTWRRLQSNPRQKTE</sequence>
<organism evidence="12 13">
    <name type="scientific">Hohenbuehelia grisea</name>
    <dbReference type="NCBI Taxonomy" id="104357"/>
    <lineage>
        <taxon>Eukaryota</taxon>
        <taxon>Fungi</taxon>
        <taxon>Dikarya</taxon>
        <taxon>Basidiomycota</taxon>
        <taxon>Agaricomycotina</taxon>
        <taxon>Agaricomycetes</taxon>
        <taxon>Agaricomycetidae</taxon>
        <taxon>Agaricales</taxon>
        <taxon>Pleurotineae</taxon>
        <taxon>Pleurotaceae</taxon>
        <taxon>Hohenbuehelia</taxon>
    </lineage>
</organism>
<evidence type="ECO:0000313" key="13">
    <source>
        <dbReference type="Proteomes" id="UP001556367"/>
    </source>
</evidence>
<dbReference type="InterPro" id="IPR042322">
    <property type="entry name" value="Pbn1"/>
</dbReference>
<name>A0ABR3IPU8_9AGAR</name>
<evidence type="ECO:0000256" key="9">
    <source>
        <dbReference type="ARBA" id="ARBA00023136"/>
    </source>
</evidence>
<dbReference type="InterPro" id="IPR013233">
    <property type="entry name" value="PIG-X/PBN1"/>
</dbReference>
<comment type="pathway">
    <text evidence="2 11">Glycolipid biosynthesis; glycosylphosphatidylinositol-anchor biosynthesis.</text>
</comment>
<feature type="transmembrane region" description="Helical" evidence="11">
    <location>
        <begin position="188"/>
        <end position="209"/>
    </location>
</feature>
<keyword evidence="5 11" id="KW-0337">GPI-anchor biosynthesis</keyword>
<comment type="function">
    <text evidence="11">Required for proper folding and/or the stability of a subset of proteins in the endoplasmic reticulum. Component of glycosylphosphatidylinositol-mannosyltransferase 1 which transfers the first of the 4 mannoses in the GPI-anchor precursors during GPI-anchor biosynthesis. Probably acts by stabilizing the mannosyltransferase GPI14.</text>
</comment>
<evidence type="ECO:0000313" key="12">
    <source>
        <dbReference type="EMBL" id="KAL0945320.1"/>
    </source>
</evidence>
<evidence type="ECO:0000256" key="3">
    <source>
        <dbReference type="ARBA" id="ARBA00010345"/>
    </source>
</evidence>
<comment type="similarity">
    <text evidence="3 11">Belongs to the PIGX family.</text>
</comment>
<keyword evidence="13" id="KW-1185">Reference proteome</keyword>
<evidence type="ECO:0000256" key="4">
    <source>
        <dbReference type="ARBA" id="ARBA00020410"/>
    </source>
</evidence>